<protein>
    <submittedName>
        <fullName evidence="2">PaaX-like protein</fullName>
    </submittedName>
</protein>
<dbReference type="PANTHER" id="PTHR30319:SF1">
    <property type="entry name" value="TRANSCRIPTIONAL REPRESSOR PAAX"/>
    <property type="match status" value="1"/>
</dbReference>
<organism evidence="2 3">
    <name type="scientific">Actinomyces johnsonii F0542</name>
    <dbReference type="NCBI Taxonomy" id="1321818"/>
    <lineage>
        <taxon>Bacteria</taxon>
        <taxon>Bacillati</taxon>
        <taxon>Actinomycetota</taxon>
        <taxon>Actinomycetes</taxon>
        <taxon>Actinomycetales</taxon>
        <taxon>Actinomycetaceae</taxon>
        <taxon>Actinomyces</taxon>
    </lineage>
</organism>
<feature type="region of interest" description="Disordered" evidence="1">
    <location>
        <begin position="194"/>
        <end position="213"/>
    </location>
</feature>
<dbReference type="GO" id="GO:0006351">
    <property type="term" value="P:DNA-templated transcription"/>
    <property type="evidence" value="ECO:0007669"/>
    <property type="project" value="TreeGrafter"/>
</dbReference>
<evidence type="ECO:0000256" key="1">
    <source>
        <dbReference type="SAM" id="MobiDB-lite"/>
    </source>
</evidence>
<dbReference type="Gene3D" id="1.10.10.10">
    <property type="entry name" value="Winged helix-like DNA-binding domain superfamily/Winged helix DNA-binding domain"/>
    <property type="match status" value="1"/>
</dbReference>
<comment type="caution">
    <text evidence="2">The sequence shown here is derived from an EMBL/GenBank/DDBJ whole genome shotgun (WGS) entry which is preliminary data.</text>
</comment>
<dbReference type="Proteomes" id="UP000016536">
    <property type="component" value="Unassembled WGS sequence"/>
</dbReference>
<dbReference type="InterPro" id="IPR036388">
    <property type="entry name" value="WH-like_DNA-bd_sf"/>
</dbReference>
<accession>U1Q4U1</accession>
<evidence type="ECO:0000313" key="3">
    <source>
        <dbReference type="Proteomes" id="UP000016536"/>
    </source>
</evidence>
<proteinExistence type="predicted"/>
<evidence type="ECO:0000313" key="2">
    <source>
        <dbReference type="EMBL" id="ERH22915.1"/>
    </source>
</evidence>
<dbReference type="PANTHER" id="PTHR30319">
    <property type="entry name" value="PHENYLACETIC ACID REGULATOR-RELATED TRANSCRIPTIONAL REPRESSOR"/>
    <property type="match status" value="1"/>
</dbReference>
<sequence>MTDMTSPQQPDEDPFHGTSRARTTTVGFLFGLAEARELPGPFIIEALQKLGLTASGARSYMTRALKEGRLTSRRQGRTSLYAMTGDYLERFNAIERRFTVEPVWEGFFHSVVYDLPESRRSERDGLRAAAFAHGWGCPRPGLLIGVDPPGAWAQDGWRGRLSVDLETARQMVAASWDLDTAATRVTRTVAHLRTELERTDTGSPSGGRATPTTTWEPLIRAHDLMSEATYLWGLLPLLPRELLPGRFPTSDLDWLGAQLSGPLMSDGVSATRALLAAHLDGRWGAVRERDSAF</sequence>
<keyword evidence="3" id="KW-1185">Reference proteome</keyword>
<name>U1Q4U1_9ACTO</name>
<dbReference type="HOGENOM" id="CLU_985643_0_0_11"/>
<dbReference type="AlphaFoldDB" id="U1Q4U1"/>
<dbReference type="EMBL" id="AWSE01000119">
    <property type="protein sequence ID" value="ERH22915.1"/>
    <property type="molecule type" value="Genomic_DNA"/>
</dbReference>
<dbReference type="PATRIC" id="fig|1321818.3.peg.1768"/>
<reference evidence="2 3" key="1">
    <citation type="submission" date="2013-08" db="EMBL/GenBank/DDBJ databases">
        <authorList>
            <person name="Weinstock G."/>
            <person name="Sodergren E."/>
            <person name="Wylie T."/>
            <person name="Fulton L."/>
            <person name="Fulton R."/>
            <person name="Fronick C."/>
            <person name="O'Laughlin M."/>
            <person name="Godfrey J."/>
            <person name="Miner T."/>
            <person name="Herter B."/>
            <person name="Appelbaum E."/>
            <person name="Cordes M."/>
            <person name="Lek S."/>
            <person name="Wollam A."/>
            <person name="Pepin K.H."/>
            <person name="Palsikar V.B."/>
            <person name="Mitreva M."/>
            <person name="Wilson R.K."/>
        </authorList>
    </citation>
    <scope>NUCLEOTIDE SEQUENCE [LARGE SCALE GENOMIC DNA]</scope>
    <source>
        <strain evidence="2 3">F0542</strain>
    </source>
</reference>
<gene>
    <name evidence="2" type="ORF">HMPREF1979_02102</name>
</gene>